<dbReference type="SUPFAM" id="SSF54695">
    <property type="entry name" value="POZ domain"/>
    <property type="match status" value="1"/>
</dbReference>
<dbReference type="OrthoDB" id="6359816at2759"/>
<feature type="transmembrane region" description="Helical" evidence="7">
    <location>
        <begin position="730"/>
        <end position="749"/>
    </location>
</feature>
<evidence type="ECO:0000256" key="5">
    <source>
        <dbReference type="ARBA" id="ARBA00023242"/>
    </source>
</evidence>
<gene>
    <name evidence="11" type="ORF">EmuJ_000394300</name>
</gene>
<dbReference type="Proteomes" id="UP000017246">
    <property type="component" value="Unassembled WGS sequence"/>
</dbReference>
<dbReference type="SMART" id="SM00225">
    <property type="entry name" value="BTB"/>
    <property type="match status" value="1"/>
</dbReference>
<dbReference type="Gene3D" id="3.30.710.10">
    <property type="entry name" value="Potassium Channel Kv1.1, Chain A"/>
    <property type="match status" value="1"/>
</dbReference>
<evidence type="ECO:0000256" key="4">
    <source>
        <dbReference type="ARBA" id="ARBA00022786"/>
    </source>
</evidence>
<dbReference type="InterPro" id="IPR002083">
    <property type="entry name" value="MATH/TRAF_dom"/>
</dbReference>
<comment type="pathway">
    <text evidence="2">Protein modification; protein ubiquitination.</text>
</comment>
<dbReference type="GO" id="GO:0030163">
    <property type="term" value="P:protein catabolic process"/>
    <property type="evidence" value="ECO:0007669"/>
    <property type="project" value="UniProtKB-ARBA"/>
</dbReference>
<keyword evidence="5" id="KW-0539">Nucleus</keyword>
<dbReference type="STRING" id="6211.A0A068XWM1"/>
<feature type="signal peptide" evidence="8">
    <location>
        <begin position="1"/>
        <end position="21"/>
    </location>
</feature>
<feature type="chain" id="PRO_5009741373" evidence="8">
    <location>
        <begin position="22"/>
        <end position="780"/>
    </location>
</feature>
<keyword evidence="7" id="KW-1133">Transmembrane helix</keyword>
<accession>A0A068XWM1</accession>
<dbReference type="Pfam" id="PF22486">
    <property type="entry name" value="MATH_2"/>
    <property type="match status" value="1"/>
</dbReference>
<evidence type="ECO:0000256" key="8">
    <source>
        <dbReference type="SAM" id="SignalP"/>
    </source>
</evidence>
<protein>
    <submittedName>
        <fullName evidence="11">Protein roadkill</fullName>
    </submittedName>
</protein>
<comment type="similarity">
    <text evidence="3">Belongs to the Tdpoz family.</text>
</comment>
<dbReference type="OMA" id="NECFRTI"/>
<dbReference type="EMBL" id="LN902849">
    <property type="protein sequence ID" value="CDS36779.1"/>
    <property type="molecule type" value="Genomic_DNA"/>
</dbReference>
<feature type="compositionally biased region" description="Low complexity" evidence="6">
    <location>
        <begin position="487"/>
        <end position="511"/>
    </location>
</feature>
<dbReference type="FunFam" id="2.60.210.10:FF:000003">
    <property type="entry name" value="Speckle-type POZ protein-like a"/>
    <property type="match status" value="1"/>
</dbReference>
<dbReference type="InterPro" id="IPR008974">
    <property type="entry name" value="TRAF-like"/>
</dbReference>
<feature type="region of interest" description="Disordered" evidence="6">
    <location>
        <begin position="449"/>
        <end position="473"/>
    </location>
</feature>
<reference evidence="11" key="1">
    <citation type="journal article" date="2013" name="Nature">
        <title>The genomes of four tapeworm species reveal adaptations to parasitism.</title>
        <authorList>
            <person name="Tsai I.J."/>
            <person name="Zarowiecki M."/>
            <person name="Holroyd N."/>
            <person name="Garciarrubio A."/>
            <person name="Sanchez-Flores A."/>
            <person name="Brooks K.L."/>
            <person name="Tracey A."/>
            <person name="Bobes R.J."/>
            <person name="Fragoso G."/>
            <person name="Sciutto E."/>
            <person name="Aslett M."/>
            <person name="Beasley H."/>
            <person name="Bennett H.M."/>
            <person name="Cai J."/>
            <person name="Camicia F."/>
            <person name="Clark R."/>
            <person name="Cucher M."/>
            <person name="De Silva N."/>
            <person name="Day T.A."/>
            <person name="Deplazes P."/>
            <person name="Estrada K."/>
            <person name="Fernandez C."/>
            <person name="Holland P.W."/>
            <person name="Hou J."/>
            <person name="Hu S."/>
            <person name="Huckvale T."/>
            <person name="Hung S.S."/>
            <person name="Kamenetzky L."/>
            <person name="Keane J.A."/>
            <person name="Kiss F."/>
            <person name="Koziol U."/>
            <person name="Lambert O."/>
            <person name="Liu K."/>
            <person name="Luo X."/>
            <person name="Luo Y."/>
            <person name="Macchiaroli N."/>
            <person name="Nichol S."/>
            <person name="Paps J."/>
            <person name="Parkinson J."/>
            <person name="Pouchkina-Stantcheva N."/>
            <person name="Riddiford N."/>
            <person name="Rosenzvit M."/>
            <person name="Salinas G."/>
            <person name="Wasmuth J.D."/>
            <person name="Zamanian M."/>
            <person name="Zheng Y."/>
            <person name="Cai X."/>
            <person name="Soberon X."/>
            <person name="Olson P.D."/>
            <person name="Laclette J.P."/>
            <person name="Brehm K."/>
            <person name="Berriman M."/>
            <person name="Garciarrubio A."/>
            <person name="Bobes R.J."/>
            <person name="Fragoso G."/>
            <person name="Sanchez-Flores A."/>
            <person name="Estrada K."/>
            <person name="Cevallos M.A."/>
            <person name="Morett E."/>
            <person name="Gonzalez V."/>
            <person name="Portillo T."/>
            <person name="Ochoa-Leyva A."/>
            <person name="Jose M.V."/>
            <person name="Sciutto E."/>
            <person name="Landa A."/>
            <person name="Jimenez L."/>
            <person name="Valdes V."/>
            <person name="Carrero J.C."/>
            <person name="Larralde C."/>
            <person name="Morales-Montor J."/>
            <person name="Limon-Lason J."/>
            <person name="Soberon X."/>
            <person name="Laclette J.P."/>
        </authorList>
    </citation>
    <scope>NUCLEOTIDE SEQUENCE [LARGE SCALE GENOMIC DNA]</scope>
</reference>
<keyword evidence="8" id="KW-0732">Signal</keyword>
<feature type="region of interest" description="Disordered" evidence="6">
    <location>
        <begin position="271"/>
        <end position="373"/>
    </location>
</feature>
<dbReference type="InterPro" id="IPR000210">
    <property type="entry name" value="BTB/POZ_dom"/>
</dbReference>
<evidence type="ECO:0000256" key="1">
    <source>
        <dbReference type="ARBA" id="ARBA00004123"/>
    </source>
</evidence>
<dbReference type="PROSITE" id="PS50097">
    <property type="entry name" value="BTB"/>
    <property type="match status" value="1"/>
</dbReference>
<evidence type="ECO:0000256" key="7">
    <source>
        <dbReference type="SAM" id="Phobius"/>
    </source>
</evidence>
<evidence type="ECO:0000259" key="10">
    <source>
        <dbReference type="PROSITE" id="PS50144"/>
    </source>
</evidence>
<dbReference type="SMART" id="SM00061">
    <property type="entry name" value="MATH"/>
    <property type="match status" value="1"/>
</dbReference>
<sequence length="780" mass="85213">MIMCLSYRTLLWVCSILPVYLHNRLLHFEMDVQRFATLDTTDTGQNAQVATVSRTATPPPPQPPPPSASLEAFAPPVVAEYWCHTQVRVTKLRYIWTISNFSFCREELGEVVKSSVFSSGPNDKLKWCLRINPKGLDEESREYLSLYLLLINCGSKSEARAKFKFSILNAKREETKAMESQRAYRFVQGKDWGFKKFIRRDVLMDETSGLLPNDRLTIVCEISVVGDTLSDSGQINNQQVTVPECRLHEDIGSLLLKQTLTDVTLVVMASPTSPPQQIPDNPSPLQVGGLDSESSILPAASTDEEETSCRDAEDNEEEEGEGSKTPLRDDAEERAADGESEGDVSSAIPFRGILRVPGTQPPPIRQQSDSNEAVRKAAPLLVSCSACSSCCPQQQQQTRGSGDIDDRQKHRHAISTYSASSSTSSITDPLSMDGGYVYSDDCNCQSGLTTPLPHPTIPPPTSSSLTPPPPNVVSTTAAIQLSSATTPSAAASSSSTPFSTAAVGSSSTTASKPHHNYHQFLSPISAPSTPTPAIGSGSNGDGFVLRQFKAHKAILAARSPVFAAMFEHGMAESRANRVHITDVEPDILGEVLRFIYTGRVVGLDNPVIAQELLAAADKYQLERLKAMCEEELVEHLTVEAACDILSIADIHSAEQLKTHTLDFIMLHAQEVCETEGYERLVRHRPHLLNECFRTIACQQLPLRCPAVGACNSNASSNSNSSSSLANKVQALLPPIIILLLSVPLFFPFLSELSLIPARMHVHTVCVCWFVWFYVHAIPLK</sequence>
<proteinExistence type="inferred from homology"/>
<evidence type="ECO:0000313" key="11">
    <source>
        <dbReference type="EMBL" id="CDS36779.1"/>
    </source>
</evidence>
<name>A0A068XWM1_ECHMU</name>
<dbReference type="PROSITE" id="PS50144">
    <property type="entry name" value="MATH"/>
    <property type="match status" value="1"/>
</dbReference>
<dbReference type="SUPFAM" id="SSF49599">
    <property type="entry name" value="TRAF domain-like"/>
    <property type="match status" value="1"/>
</dbReference>
<dbReference type="Gene3D" id="2.60.210.10">
    <property type="entry name" value="Apoptosis, Tumor Necrosis Factor Receptor Associated Protein 2, Chain A"/>
    <property type="match status" value="1"/>
</dbReference>
<dbReference type="Pfam" id="PF24570">
    <property type="entry name" value="BACK_BPM_SPOP"/>
    <property type="match status" value="1"/>
</dbReference>
<evidence type="ECO:0000256" key="2">
    <source>
        <dbReference type="ARBA" id="ARBA00004906"/>
    </source>
</evidence>
<evidence type="ECO:0000313" key="12">
    <source>
        <dbReference type="Proteomes" id="UP000017246"/>
    </source>
</evidence>
<dbReference type="GO" id="GO:0005634">
    <property type="term" value="C:nucleus"/>
    <property type="evidence" value="ECO:0007669"/>
    <property type="project" value="UniProtKB-SubCell"/>
</dbReference>
<feature type="domain" description="MATH" evidence="10">
    <location>
        <begin position="91"/>
        <end position="222"/>
    </location>
</feature>
<dbReference type="FunFam" id="3.30.710.10:FF:000159">
    <property type="entry name" value="Speckle-type POZ protein B"/>
    <property type="match status" value="1"/>
</dbReference>
<keyword evidence="7" id="KW-0812">Transmembrane</keyword>
<comment type="subcellular location">
    <subcellularLocation>
        <location evidence="1">Nucleus</location>
    </subcellularLocation>
</comment>
<dbReference type="AlphaFoldDB" id="A0A068XWM1"/>
<keyword evidence="4" id="KW-0833">Ubl conjugation pathway</keyword>
<dbReference type="eggNOG" id="KOG1987">
    <property type="taxonomic scope" value="Eukaryota"/>
</dbReference>
<feature type="region of interest" description="Disordered" evidence="6">
    <location>
        <begin position="394"/>
        <end position="426"/>
    </location>
</feature>
<reference evidence="11" key="2">
    <citation type="submission" date="2015-11" db="EMBL/GenBank/DDBJ databases">
        <authorList>
            <person name="Zhang Y."/>
            <person name="Guo Z."/>
        </authorList>
    </citation>
    <scope>NUCLEOTIDE SEQUENCE</scope>
</reference>
<feature type="region of interest" description="Disordered" evidence="6">
    <location>
        <begin position="487"/>
        <end position="523"/>
    </location>
</feature>
<feature type="transmembrane region" description="Helical" evidence="7">
    <location>
        <begin position="761"/>
        <end position="779"/>
    </location>
</feature>
<organism evidence="11 12">
    <name type="scientific">Echinococcus multilocularis</name>
    <name type="common">Fox tapeworm</name>
    <dbReference type="NCBI Taxonomy" id="6211"/>
    <lineage>
        <taxon>Eukaryota</taxon>
        <taxon>Metazoa</taxon>
        <taxon>Spiralia</taxon>
        <taxon>Lophotrochozoa</taxon>
        <taxon>Platyhelminthes</taxon>
        <taxon>Cestoda</taxon>
        <taxon>Eucestoda</taxon>
        <taxon>Cyclophyllidea</taxon>
        <taxon>Taeniidae</taxon>
        <taxon>Echinococcus</taxon>
    </lineage>
</organism>
<dbReference type="InterPro" id="IPR056423">
    <property type="entry name" value="BACK_BPM_SPOP"/>
</dbReference>
<feature type="compositionally biased region" description="Basic and acidic residues" evidence="6">
    <location>
        <begin position="326"/>
        <end position="337"/>
    </location>
</feature>
<feature type="compositionally biased region" description="Low complexity" evidence="6">
    <location>
        <begin position="414"/>
        <end position="426"/>
    </location>
</feature>
<evidence type="ECO:0000259" key="9">
    <source>
        <dbReference type="PROSITE" id="PS50097"/>
    </source>
</evidence>
<dbReference type="CDD" id="cd14821">
    <property type="entry name" value="BACK_SPOP_like"/>
    <property type="match status" value="1"/>
</dbReference>
<keyword evidence="12" id="KW-1185">Reference proteome</keyword>
<dbReference type="InterPro" id="IPR011333">
    <property type="entry name" value="SKP1/BTB/POZ_sf"/>
</dbReference>
<dbReference type="PANTHER" id="PTHR24413">
    <property type="entry name" value="SPECKLE-TYPE POZ PROTEIN"/>
    <property type="match status" value="1"/>
</dbReference>
<dbReference type="Gene3D" id="1.25.40.420">
    <property type="match status" value="1"/>
</dbReference>
<keyword evidence="7" id="KW-0472">Membrane</keyword>
<feature type="compositionally biased region" description="Pro residues" evidence="6">
    <location>
        <begin position="452"/>
        <end position="471"/>
    </location>
</feature>
<dbReference type="CDD" id="cd03774">
    <property type="entry name" value="MATH_SPOP"/>
    <property type="match status" value="1"/>
</dbReference>
<evidence type="ECO:0000256" key="3">
    <source>
        <dbReference type="ARBA" id="ARBA00010846"/>
    </source>
</evidence>
<evidence type="ECO:0000256" key="6">
    <source>
        <dbReference type="SAM" id="MobiDB-lite"/>
    </source>
</evidence>
<dbReference type="Pfam" id="PF00651">
    <property type="entry name" value="BTB"/>
    <property type="match status" value="1"/>
</dbReference>
<feature type="domain" description="BTB" evidence="9">
    <location>
        <begin position="546"/>
        <end position="600"/>
    </location>
</feature>